<dbReference type="AlphaFoldDB" id="A0A0K0CXF7"/>
<protein>
    <submittedName>
        <fullName evidence="3">Titin</fullName>
    </submittedName>
</protein>
<keyword evidence="2" id="KW-1185">Reference proteome</keyword>
<feature type="region of interest" description="Disordered" evidence="1">
    <location>
        <begin position="688"/>
        <end position="710"/>
    </location>
</feature>
<dbReference type="Proteomes" id="UP000035642">
    <property type="component" value="Unassembled WGS sequence"/>
</dbReference>
<feature type="compositionally biased region" description="Basic and acidic residues" evidence="1">
    <location>
        <begin position="381"/>
        <end position="404"/>
    </location>
</feature>
<feature type="compositionally biased region" description="Basic and acidic residues" evidence="1">
    <location>
        <begin position="504"/>
        <end position="525"/>
    </location>
</feature>
<accession>A0A0K0CXF7</accession>
<feature type="compositionally biased region" description="Basic and acidic residues" evidence="1">
    <location>
        <begin position="415"/>
        <end position="457"/>
    </location>
</feature>
<feature type="compositionally biased region" description="Basic residues" evidence="1">
    <location>
        <begin position="700"/>
        <end position="710"/>
    </location>
</feature>
<reference evidence="3" key="2">
    <citation type="submission" date="2017-02" db="UniProtKB">
        <authorList>
            <consortium name="WormBaseParasite"/>
        </authorList>
    </citation>
    <scope>IDENTIFICATION</scope>
</reference>
<feature type="region of interest" description="Disordered" evidence="1">
    <location>
        <begin position="629"/>
        <end position="656"/>
    </location>
</feature>
<name>A0A0K0CXF7_ANGCA</name>
<reference evidence="2" key="1">
    <citation type="submission" date="2012-09" db="EMBL/GenBank/DDBJ databases">
        <authorList>
            <person name="Martin A.A."/>
        </authorList>
    </citation>
    <scope>NUCLEOTIDE SEQUENCE</scope>
</reference>
<feature type="compositionally biased region" description="Basic residues" evidence="1">
    <location>
        <begin position="351"/>
        <end position="365"/>
    </location>
</feature>
<proteinExistence type="predicted"/>
<dbReference type="WBParaSite" id="ACAC_0000225501-mRNA-1">
    <property type="protein sequence ID" value="ACAC_0000225501-mRNA-1"/>
    <property type="gene ID" value="ACAC_0000225501"/>
</dbReference>
<evidence type="ECO:0000313" key="3">
    <source>
        <dbReference type="WBParaSite" id="ACAC_0000225501-mRNA-1"/>
    </source>
</evidence>
<feature type="compositionally biased region" description="Basic and acidic residues" evidence="1">
    <location>
        <begin position="480"/>
        <end position="495"/>
    </location>
</feature>
<evidence type="ECO:0000313" key="2">
    <source>
        <dbReference type="Proteomes" id="UP000035642"/>
    </source>
</evidence>
<organism evidence="2 3">
    <name type="scientific">Angiostrongylus cantonensis</name>
    <name type="common">Rat lungworm</name>
    <dbReference type="NCBI Taxonomy" id="6313"/>
    <lineage>
        <taxon>Eukaryota</taxon>
        <taxon>Metazoa</taxon>
        <taxon>Ecdysozoa</taxon>
        <taxon>Nematoda</taxon>
        <taxon>Chromadorea</taxon>
        <taxon>Rhabditida</taxon>
        <taxon>Rhabditina</taxon>
        <taxon>Rhabditomorpha</taxon>
        <taxon>Strongyloidea</taxon>
        <taxon>Metastrongylidae</taxon>
        <taxon>Angiostrongylus</taxon>
    </lineage>
</organism>
<evidence type="ECO:0000256" key="1">
    <source>
        <dbReference type="SAM" id="MobiDB-lite"/>
    </source>
</evidence>
<feature type="region of interest" description="Disordered" evidence="1">
    <location>
        <begin position="351"/>
        <end position="529"/>
    </location>
</feature>
<sequence length="710" mass="82751">MVDKIMEDIVEQGGINTANDPIREQNKVDKKQACKYRKSCYETGIKPVIDDNSIFNFRHWWPEENEAEDEDKEEVKLFNENEDLPLLKLHCKYRRSCYQEHGIPFKEKSEDEERKKPVLAYKTVPLQHGKKKTLKEIAAEALKKVEESTEKAAKRPLVKIVEKQMTAMEEKLSEKLHCKYRKSCYETGEIPYIEENWSLPLPIKIFSTESVDSENNQINFDELEQLEKKLYCKYRKSCYETGVKPDIEPEIFINSLKDLTTIHQQVETRKPSLQEKCKYRKSCYETGIVPDINPKLEAVISKEVSSVIPTNTQDLRLLCKYRKSCYAEVHSSATVETIKLLRKRRQIEKELRRRKAARTKHHRKLRGEIQLGHHRKAAGKKTQDESIDDVKERNIRPLKISDKKTPRKQGVGGQEDVKIKEQLDSESKKGKVKKPKPEIKESDQLLAIKPKETSSVKKERKGKKVKLEKEASTTTPTMGSKEETDVTDFPKKEAKSAIPSPLKTELHVTEEEQDTERASIGDDKKGKRFGKAVQTMNKLIEEMQHQQEQQKRKEFCKYRKSCYETGKRPEIKQSFHNLLEMFKDHVDRESDEVHVIPKTEAEKKLDCKYRRSCYRTGEYSRTHETKEDFKYDTESNDNARIPPKESRFHTEQQTQSDSVNMIGLERYKKSGKCSPYYYSCRGILGLPPKERAPIGPNGRRLCRKKPLSSA</sequence>